<dbReference type="EC" id="1.1.2.4" evidence="7"/>
<comment type="caution">
    <text evidence="9">The sequence shown here is derived from an EMBL/GenBank/DDBJ whole genome shotgun (WGS) entry which is preliminary data.</text>
</comment>
<reference evidence="9 10" key="1">
    <citation type="submission" date="2021-05" db="EMBL/GenBank/DDBJ databases">
        <title>Novel Bacillus species.</title>
        <authorList>
            <person name="Liu G."/>
        </authorList>
    </citation>
    <scope>NUCLEOTIDE SEQUENCE [LARGE SCALE GENOMIC DNA]</scope>
    <source>
        <strain evidence="9 10">FJAT-49682</strain>
    </source>
</reference>
<dbReference type="EMBL" id="JAGYPN010000002">
    <property type="protein sequence ID" value="MBS4223568.1"/>
    <property type="molecule type" value="Genomic_DNA"/>
</dbReference>
<dbReference type="Pfam" id="PF02913">
    <property type="entry name" value="FAD-oxidase_C"/>
    <property type="match status" value="1"/>
</dbReference>
<dbReference type="Gene3D" id="3.30.70.2740">
    <property type="match status" value="1"/>
</dbReference>
<dbReference type="SUPFAM" id="SSF55103">
    <property type="entry name" value="FAD-linked oxidases, C-terminal domain"/>
    <property type="match status" value="1"/>
</dbReference>
<keyword evidence="5" id="KW-0809">Transit peptide</keyword>
<feature type="domain" description="FAD-binding PCMH-type" evidence="8">
    <location>
        <begin position="34"/>
        <end position="211"/>
    </location>
</feature>
<dbReference type="GO" id="GO:0071949">
    <property type="term" value="F:FAD binding"/>
    <property type="evidence" value="ECO:0007669"/>
    <property type="project" value="InterPro"/>
</dbReference>
<dbReference type="AlphaFoldDB" id="A0A942URR3"/>
<keyword evidence="6" id="KW-0560">Oxidoreductase</keyword>
<dbReference type="GO" id="GO:1903457">
    <property type="term" value="P:lactate catabolic process"/>
    <property type="evidence" value="ECO:0007669"/>
    <property type="project" value="TreeGrafter"/>
</dbReference>
<dbReference type="FunFam" id="3.30.465.10:FF:000016">
    <property type="entry name" value="probable D-lactate dehydrogenase, mitochondrial"/>
    <property type="match status" value="1"/>
</dbReference>
<evidence type="ECO:0000313" key="10">
    <source>
        <dbReference type="Proteomes" id="UP000676456"/>
    </source>
</evidence>
<dbReference type="Gene3D" id="1.10.45.10">
    <property type="entry name" value="Vanillyl-alcohol Oxidase, Chain A, domain 4"/>
    <property type="match status" value="1"/>
</dbReference>
<name>A0A942URR3_9BACI</name>
<proteinExistence type="inferred from homology"/>
<keyword evidence="10" id="KW-1185">Reference proteome</keyword>
<dbReference type="InterPro" id="IPR016171">
    <property type="entry name" value="Vanillyl_alc_oxidase_C-sub2"/>
</dbReference>
<organism evidence="9 10">
    <name type="scientific">Lederbergia citrea</name>
    <dbReference type="NCBI Taxonomy" id="2833581"/>
    <lineage>
        <taxon>Bacteria</taxon>
        <taxon>Bacillati</taxon>
        <taxon>Bacillota</taxon>
        <taxon>Bacilli</taxon>
        <taxon>Bacillales</taxon>
        <taxon>Bacillaceae</taxon>
        <taxon>Lederbergia</taxon>
    </lineage>
</organism>
<dbReference type="FunFam" id="1.10.45.10:FF:000001">
    <property type="entry name" value="D-lactate dehydrogenase mitochondrial"/>
    <property type="match status" value="1"/>
</dbReference>
<evidence type="ECO:0000313" key="9">
    <source>
        <dbReference type="EMBL" id="MBS4223568.1"/>
    </source>
</evidence>
<evidence type="ECO:0000256" key="3">
    <source>
        <dbReference type="ARBA" id="ARBA00022630"/>
    </source>
</evidence>
<dbReference type="RefSeq" id="WP_213098568.1">
    <property type="nucleotide sequence ID" value="NZ_JAGYPH010000002.1"/>
</dbReference>
<dbReference type="InterPro" id="IPR004113">
    <property type="entry name" value="FAD-bd_oxidored_4_C"/>
</dbReference>
<sequence>MNLLEDLYFLIGTDKVTINETLLRHHSGDESHHPKIEPDAVVFPESTEDVQKIVSYANEHQIAIVPYGAGSGLEGQAIPIKKGISINFERMDQILEVRPEDLTVKVQPGVTRHRLNDELKKYGLFFPVDPGADASIGGMAATNASGTLAVRYGVMRDQILNMEVVLADGRVIKTGSLARKSSSGYHLNGLFVGSEGTLGVFTEITLKLHGIPEYITAARCTFPSVRSCVDAAAAILTAGISIARVELVDARSIKQVNDFSGTNYPEEHSLFLEFHGNKSGNEEDIDFVQAIVEEAGCTGFVFETDSIKRANLWKARHELHYAFSHGFPKLSILSTDVCVPISKLPEIVEFTRNQLDGLGLDGGVLGHVGDGNFHATVLYDRNDPEQVKKMQQLNEELVAYALRVGGTCTGEHGVGIGKMKFQEQEHGAALDVMIALKNTLDPNNILNPGKVLPIEMKVY</sequence>
<dbReference type="GO" id="GO:0004458">
    <property type="term" value="F:D-lactate dehydrogenase (cytochrome) activity"/>
    <property type="evidence" value="ECO:0007669"/>
    <property type="project" value="UniProtKB-EC"/>
</dbReference>
<dbReference type="Proteomes" id="UP000676456">
    <property type="component" value="Unassembled WGS sequence"/>
</dbReference>
<evidence type="ECO:0000256" key="7">
    <source>
        <dbReference type="ARBA" id="ARBA00038897"/>
    </source>
</evidence>
<evidence type="ECO:0000256" key="6">
    <source>
        <dbReference type="ARBA" id="ARBA00023002"/>
    </source>
</evidence>
<comment type="cofactor">
    <cofactor evidence="1">
        <name>FAD</name>
        <dbReference type="ChEBI" id="CHEBI:57692"/>
    </cofactor>
</comment>
<dbReference type="PANTHER" id="PTHR11748">
    <property type="entry name" value="D-LACTATE DEHYDROGENASE"/>
    <property type="match status" value="1"/>
</dbReference>
<evidence type="ECO:0000256" key="2">
    <source>
        <dbReference type="ARBA" id="ARBA00008000"/>
    </source>
</evidence>
<evidence type="ECO:0000256" key="5">
    <source>
        <dbReference type="ARBA" id="ARBA00022946"/>
    </source>
</evidence>
<dbReference type="PROSITE" id="PS51387">
    <property type="entry name" value="FAD_PCMH"/>
    <property type="match status" value="1"/>
</dbReference>
<dbReference type="Gene3D" id="3.30.465.10">
    <property type="match status" value="1"/>
</dbReference>
<dbReference type="FunFam" id="3.30.70.2740:FF:000001">
    <property type="entry name" value="D-lactate dehydrogenase mitochondrial"/>
    <property type="match status" value="1"/>
</dbReference>
<evidence type="ECO:0000256" key="1">
    <source>
        <dbReference type="ARBA" id="ARBA00001974"/>
    </source>
</evidence>
<dbReference type="InterPro" id="IPR036318">
    <property type="entry name" value="FAD-bd_PCMH-like_sf"/>
</dbReference>
<comment type="similarity">
    <text evidence="2">Belongs to the FAD-binding oxidoreductase/transferase type 4 family.</text>
</comment>
<evidence type="ECO:0000259" key="8">
    <source>
        <dbReference type="PROSITE" id="PS51387"/>
    </source>
</evidence>
<accession>A0A942URR3</accession>
<keyword evidence="4" id="KW-0274">FAD</keyword>
<evidence type="ECO:0000256" key="4">
    <source>
        <dbReference type="ARBA" id="ARBA00022827"/>
    </source>
</evidence>
<dbReference type="Pfam" id="PF01565">
    <property type="entry name" value="FAD_binding_4"/>
    <property type="match status" value="1"/>
</dbReference>
<dbReference type="InterPro" id="IPR016169">
    <property type="entry name" value="FAD-bd_PCMH_sub2"/>
</dbReference>
<dbReference type="SUPFAM" id="SSF56176">
    <property type="entry name" value="FAD-binding/transporter-associated domain-like"/>
    <property type="match status" value="1"/>
</dbReference>
<dbReference type="InterPro" id="IPR016166">
    <property type="entry name" value="FAD-bd_PCMH"/>
</dbReference>
<dbReference type="PANTHER" id="PTHR11748:SF111">
    <property type="entry name" value="D-LACTATE DEHYDROGENASE, MITOCHONDRIAL-RELATED"/>
    <property type="match status" value="1"/>
</dbReference>
<protein>
    <recommendedName>
        <fullName evidence="7">D-lactate dehydrogenase (cytochrome)</fullName>
        <ecNumber evidence="7">1.1.2.4</ecNumber>
    </recommendedName>
</protein>
<dbReference type="InterPro" id="IPR016164">
    <property type="entry name" value="FAD-linked_Oxase-like_C"/>
</dbReference>
<gene>
    <name evidence="9" type="ORF">KHA91_12500</name>
</gene>
<dbReference type="InterPro" id="IPR006094">
    <property type="entry name" value="Oxid_FAD_bind_N"/>
</dbReference>
<dbReference type="GO" id="GO:0008720">
    <property type="term" value="F:D-lactate dehydrogenase (NAD+) activity"/>
    <property type="evidence" value="ECO:0007669"/>
    <property type="project" value="TreeGrafter"/>
</dbReference>
<keyword evidence="3" id="KW-0285">Flavoprotein</keyword>